<organism>
    <name type="scientific">Branchiostoma floridae</name>
    <name type="common">Florida lancelet</name>
    <name type="synonym">Amphioxus</name>
    <dbReference type="NCBI Taxonomy" id="7739"/>
    <lineage>
        <taxon>Eukaryota</taxon>
        <taxon>Metazoa</taxon>
        <taxon>Chordata</taxon>
        <taxon>Cephalochordata</taxon>
        <taxon>Leptocardii</taxon>
        <taxon>Amphioxiformes</taxon>
        <taxon>Branchiostomatidae</taxon>
        <taxon>Branchiostoma</taxon>
    </lineage>
</organism>
<accession>C3ZR44</accession>
<dbReference type="STRING" id="7739.C3ZR44"/>
<name>C3ZR44_BRAFL</name>
<dbReference type="InParanoid" id="C3ZR44"/>
<reference evidence="2" key="1">
    <citation type="journal article" date="2008" name="Nature">
        <title>The amphioxus genome and the evolution of the chordate karyotype.</title>
        <authorList>
            <consortium name="US DOE Joint Genome Institute (JGI-PGF)"/>
            <person name="Putnam N.H."/>
            <person name="Butts T."/>
            <person name="Ferrier D.E.K."/>
            <person name="Furlong R.F."/>
            <person name="Hellsten U."/>
            <person name="Kawashima T."/>
            <person name="Robinson-Rechavi M."/>
            <person name="Shoguchi E."/>
            <person name="Terry A."/>
            <person name="Yu J.-K."/>
            <person name="Benito-Gutierrez E.L."/>
            <person name="Dubchak I."/>
            <person name="Garcia-Fernandez J."/>
            <person name="Gibson-Brown J.J."/>
            <person name="Grigoriev I.V."/>
            <person name="Horton A.C."/>
            <person name="de Jong P.J."/>
            <person name="Jurka J."/>
            <person name="Kapitonov V.V."/>
            <person name="Kohara Y."/>
            <person name="Kuroki Y."/>
            <person name="Lindquist E."/>
            <person name="Lucas S."/>
            <person name="Osoegawa K."/>
            <person name="Pennacchio L.A."/>
            <person name="Salamov A.A."/>
            <person name="Satou Y."/>
            <person name="Sauka-Spengler T."/>
            <person name="Schmutz J."/>
            <person name="Shin-I T."/>
            <person name="Toyoda A."/>
            <person name="Bronner-Fraser M."/>
            <person name="Fujiyama A."/>
            <person name="Holland L.Z."/>
            <person name="Holland P.W.H."/>
            <person name="Satoh N."/>
            <person name="Rokhsar D.S."/>
        </authorList>
    </citation>
    <scope>NUCLEOTIDE SEQUENCE [LARGE SCALE GENOMIC DNA]</scope>
    <source>
        <strain evidence="2">S238N-H82</strain>
        <tissue evidence="2">Testes</tissue>
    </source>
</reference>
<dbReference type="AlphaFoldDB" id="C3ZR44"/>
<evidence type="ECO:0000313" key="2">
    <source>
        <dbReference type="EMBL" id="EEN44917.1"/>
    </source>
</evidence>
<evidence type="ECO:0000256" key="1">
    <source>
        <dbReference type="SAM" id="MobiDB-lite"/>
    </source>
</evidence>
<sequence>MGRGVDLTLELTALYYNQYLDNTSSSDSSSQGAGGSGTDAGQIRATAPMWRCSRIMHMQRDLHPTLLSSLEGIVDQRMLKVPPNVLTTCASRMLKVPPNVLTTCASVSLLCHSAEDAEEISS</sequence>
<proteinExistence type="predicted"/>
<dbReference type="eggNOG" id="KOG0889">
    <property type="taxonomic scope" value="Eukaryota"/>
</dbReference>
<feature type="region of interest" description="Disordered" evidence="1">
    <location>
        <begin position="23"/>
        <end position="42"/>
    </location>
</feature>
<protein>
    <submittedName>
        <fullName evidence="2">Uncharacterized protein</fullName>
    </submittedName>
</protein>
<dbReference type="EMBL" id="GG666664">
    <property type="protein sequence ID" value="EEN44917.1"/>
    <property type="molecule type" value="Genomic_DNA"/>
</dbReference>
<gene>
    <name evidence="2" type="ORF">BRAFLDRAFT_89094</name>
</gene>